<dbReference type="InterPro" id="IPR005311">
    <property type="entry name" value="PBP_dimer"/>
</dbReference>
<evidence type="ECO:0000313" key="8">
    <source>
        <dbReference type="Proteomes" id="UP000217065"/>
    </source>
</evidence>
<dbReference type="GO" id="GO:0008658">
    <property type="term" value="F:penicillin binding"/>
    <property type="evidence" value="ECO:0007669"/>
    <property type="project" value="InterPro"/>
</dbReference>
<dbReference type="SUPFAM" id="SSF54184">
    <property type="entry name" value="Penicillin-binding protein 2x (pbp-2x), c-terminal domain"/>
    <property type="match status" value="2"/>
</dbReference>
<protein>
    <submittedName>
        <fullName evidence="7">Penicillin-binding protein</fullName>
    </submittedName>
</protein>
<comment type="subcellular location">
    <subcellularLocation>
        <location evidence="1">Membrane</location>
    </subcellularLocation>
</comment>
<comment type="caution">
    <text evidence="7">The sequence shown here is derived from an EMBL/GenBank/DDBJ whole genome shotgun (WGS) entry which is preliminary data.</text>
</comment>
<keyword evidence="5" id="KW-1133">Transmembrane helix</keyword>
<reference evidence="7 8" key="1">
    <citation type="submission" date="2017-07" db="EMBL/GenBank/DDBJ databases">
        <title>Tetzosporium hominis gen.nov. sp.nov.</title>
        <authorList>
            <person name="Tetz G."/>
            <person name="Tetz V."/>
        </authorList>
    </citation>
    <scope>NUCLEOTIDE SEQUENCE [LARGE SCALE GENOMIC DNA]</scope>
    <source>
        <strain evidence="7 8">VT-49</strain>
    </source>
</reference>
<dbReference type="CDD" id="cd06575">
    <property type="entry name" value="PASTA_Pbp2x-like_2"/>
    <property type="match status" value="1"/>
</dbReference>
<dbReference type="InterPro" id="IPR005543">
    <property type="entry name" value="PASTA_dom"/>
</dbReference>
<evidence type="ECO:0000256" key="5">
    <source>
        <dbReference type="SAM" id="Phobius"/>
    </source>
</evidence>
<feature type="compositionally biased region" description="Acidic residues" evidence="4">
    <location>
        <begin position="726"/>
        <end position="736"/>
    </location>
</feature>
<dbReference type="InterPro" id="IPR012338">
    <property type="entry name" value="Beta-lactam/transpept-like"/>
</dbReference>
<gene>
    <name evidence="7" type="ORF">CF394_01940</name>
</gene>
<dbReference type="Proteomes" id="UP000217065">
    <property type="component" value="Unassembled WGS sequence"/>
</dbReference>
<dbReference type="PANTHER" id="PTHR30627:SF26">
    <property type="entry name" value="PENICILLIN-BINDING PROTEIN 2B"/>
    <property type="match status" value="1"/>
</dbReference>
<dbReference type="SMART" id="SM00740">
    <property type="entry name" value="PASTA"/>
    <property type="match status" value="2"/>
</dbReference>
<feature type="domain" description="PASTA" evidence="6">
    <location>
        <begin position="653"/>
        <end position="712"/>
    </location>
</feature>
<sequence>MNKKVRFQWGAFLLFLLYGGLFFLLLGRFIYIQATGVVNGEVLEQRAQEKYSRSQVVEAHRGTIQDRNGQILVEDTLSYKIYAVVSEKATAHANDPRHVIDVEDTAQKLSEFLDLSKEEIATRLQNGVDEERYQVEFGAPGRNLSHQQMKKIEELQLPGIEFDKDLKRHYANGRFASHLIGFAIPEEVEDGQTRLVGKMGLERIYNEALTGTPGRIDFQIGRNGLLLPSSDKLITEPKHGADVKLTNDRTIQNFLEEAVSDVQEKYEPEKITALVVKADSGEILAMTQRPTFDPNTREGLTTNWLNESVENTIEPGSTMKIFTLAAAIEEGKWDPNAWYKSGSYKLLDRTIYDHNVSGWGTITYLEGFQRSSNVSMAYLLEKLGDETFINYIKEFGFGEKTGIDLPNEATGTISDRYPINRLTTTYGQGTTVTPLQLVQGMTAIANEGTMYQPYIIDQIVDPNTGEVLLNHEPVKKQSPISAQTANQVKEILASTVTSEKGTAQKFKLDSYTSAGKTGTAQIPGPNGNYLWGRQLFLYSFLGMAPVEDPEIIVYVAVHKPKIEATEVGSDPTSYIFNYVTENSLKYLNISPNDSKERKTVKVEDYRGKEVAGVQSALQAQGLEVITMGQQGKIEQQYPAGDTELISGTKVFFKASGEIQIPDMTGWSSREVKIYKDFTGLPIELTGTGYVVRQSITPGTVVDDTPVVVELDSPEKAYQQQPVEMEGNPEELEEEQE</sequence>
<evidence type="ECO:0000256" key="3">
    <source>
        <dbReference type="ARBA" id="ARBA00023136"/>
    </source>
</evidence>
<dbReference type="OrthoDB" id="9770103at2"/>
<evidence type="ECO:0000313" key="7">
    <source>
        <dbReference type="EMBL" id="OZS79203.1"/>
    </source>
</evidence>
<comment type="similarity">
    <text evidence="2">Belongs to the transpeptidase family.</text>
</comment>
<accession>A0A264W6I6</accession>
<dbReference type="PANTHER" id="PTHR30627">
    <property type="entry name" value="PEPTIDOGLYCAN D,D-TRANSPEPTIDASE"/>
    <property type="match status" value="1"/>
</dbReference>
<dbReference type="InterPro" id="IPR036138">
    <property type="entry name" value="PBP_dimer_sf"/>
</dbReference>
<dbReference type="SUPFAM" id="SSF56519">
    <property type="entry name" value="Penicillin binding protein dimerisation domain"/>
    <property type="match status" value="1"/>
</dbReference>
<dbReference type="Pfam" id="PF00905">
    <property type="entry name" value="Transpeptidase"/>
    <property type="match status" value="1"/>
</dbReference>
<dbReference type="Pfam" id="PF03793">
    <property type="entry name" value="PASTA"/>
    <property type="match status" value="2"/>
</dbReference>
<keyword evidence="3 5" id="KW-0472">Membrane</keyword>
<evidence type="ECO:0000256" key="4">
    <source>
        <dbReference type="SAM" id="MobiDB-lite"/>
    </source>
</evidence>
<feature type="transmembrane region" description="Helical" evidence="5">
    <location>
        <begin position="12"/>
        <end position="31"/>
    </location>
</feature>
<evidence type="ECO:0000259" key="6">
    <source>
        <dbReference type="PROSITE" id="PS51178"/>
    </source>
</evidence>
<dbReference type="Gene3D" id="3.90.1310.10">
    <property type="entry name" value="Penicillin-binding protein 2a (Domain 2)"/>
    <property type="match status" value="1"/>
</dbReference>
<dbReference type="InterPro" id="IPR001460">
    <property type="entry name" value="PCN-bd_Tpept"/>
</dbReference>
<keyword evidence="5" id="KW-0812">Transmembrane</keyword>
<organism evidence="7 8">
    <name type="scientific">Tetzosporium hominis</name>
    <dbReference type="NCBI Taxonomy" id="2020506"/>
    <lineage>
        <taxon>Bacteria</taxon>
        <taxon>Bacillati</taxon>
        <taxon>Bacillota</taxon>
        <taxon>Bacilli</taxon>
        <taxon>Bacillales</taxon>
        <taxon>Caryophanaceae</taxon>
        <taxon>Tetzosporium</taxon>
    </lineage>
</organism>
<dbReference type="GO" id="GO:0005886">
    <property type="term" value="C:plasma membrane"/>
    <property type="evidence" value="ECO:0007669"/>
    <property type="project" value="TreeGrafter"/>
</dbReference>
<dbReference type="Gene3D" id="3.40.710.10">
    <property type="entry name" value="DD-peptidase/beta-lactamase superfamily"/>
    <property type="match status" value="1"/>
</dbReference>
<name>A0A264W6I6_9BACL</name>
<evidence type="ECO:0000256" key="2">
    <source>
        <dbReference type="ARBA" id="ARBA00007171"/>
    </source>
</evidence>
<dbReference type="AlphaFoldDB" id="A0A264W6I6"/>
<dbReference type="SUPFAM" id="SSF56601">
    <property type="entry name" value="beta-lactamase/transpeptidase-like"/>
    <property type="match status" value="1"/>
</dbReference>
<dbReference type="InterPro" id="IPR050515">
    <property type="entry name" value="Beta-lactam/transpept"/>
</dbReference>
<dbReference type="GO" id="GO:0071555">
    <property type="term" value="P:cell wall organization"/>
    <property type="evidence" value="ECO:0007669"/>
    <property type="project" value="TreeGrafter"/>
</dbReference>
<dbReference type="Gene3D" id="2.20.70.70">
    <property type="match status" value="1"/>
</dbReference>
<dbReference type="EMBL" id="NOKQ01000134">
    <property type="protein sequence ID" value="OZS79203.1"/>
    <property type="molecule type" value="Genomic_DNA"/>
</dbReference>
<dbReference type="RefSeq" id="WP_094941582.1">
    <property type="nucleotide sequence ID" value="NZ_NOKQ01000134.1"/>
</dbReference>
<dbReference type="Pfam" id="PF03717">
    <property type="entry name" value="PBP_dimer"/>
    <property type="match status" value="1"/>
</dbReference>
<dbReference type="PROSITE" id="PS51178">
    <property type="entry name" value="PASTA"/>
    <property type="match status" value="1"/>
</dbReference>
<feature type="region of interest" description="Disordered" evidence="4">
    <location>
        <begin position="712"/>
        <end position="736"/>
    </location>
</feature>
<dbReference type="Gene3D" id="3.30.70.2110">
    <property type="match status" value="1"/>
</dbReference>
<proteinExistence type="inferred from homology"/>
<evidence type="ECO:0000256" key="1">
    <source>
        <dbReference type="ARBA" id="ARBA00004370"/>
    </source>
</evidence>
<keyword evidence="8" id="KW-1185">Reference proteome</keyword>